<reference evidence="1 2" key="1">
    <citation type="journal article" date="2015" name="Nature">
        <title>rRNA introns, odd ribosomes, and small enigmatic genomes across a large radiation of phyla.</title>
        <authorList>
            <person name="Brown C.T."/>
            <person name="Hug L.A."/>
            <person name="Thomas B.C."/>
            <person name="Sharon I."/>
            <person name="Castelle C.J."/>
            <person name="Singh A."/>
            <person name="Wilkins M.J."/>
            <person name="Williams K.H."/>
            <person name="Banfield J.F."/>
        </authorList>
    </citation>
    <scope>NUCLEOTIDE SEQUENCE [LARGE SCALE GENOMIC DNA]</scope>
</reference>
<dbReference type="EMBL" id="LBXN01000017">
    <property type="protein sequence ID" value="KKR33425.1"/>
    <property type="molecule type" value="Genomic_DNA"/>
</dbReference>
<proteinExistence type="predicted"/>
<dbReference type="AlphaFoldDB" id="A0A0G0SFD9"/>
<protein>
    <submittedName>
        <fullName evidence="1">Uncharacterized protein</fullName>
    </submittedName>
</protein>
<gene>
    <name evidence="1" type="ORF">UT63_C0017G0016</name>
</gene>
<sequence>MKNKEKHRKPHDAYVFEQTALNGEVPDKDGVRDALKGLHNVYQRLGVGRKTRKRIVEELDKEFQGADRIQQPKIGRRIIATHRTIAEATRRRR</sequence>
<evidence type="ECO:0000313" key="2">
    <source>
        <dbReference type="Proteomes" id="UP000034539"/>
    </source>
</evidence>
<dbReference type="Proteomes" id="UP000034539">
    <property type="component" value="Unassembled WGS sequence"/>
</dbReference>
<accession>A0A0G0SFD9</accession>
<organism evidence="1 2">
    <name type="scientific">Candidatus Gottesmanbacteria bacterium GW2011_GWC2_39_8</name>
    <dbReference type="NCBI Taxonomy" id="1618450"/>
    <lineage>
        <taxon>Bacteria</taxon>
        <taxon>Candidatus Gottesmaniibacteriota</taxon>
    </lineage>
</organism>
<name>A0A0G0SFD9_9BACT</name>
<evidence type="ECO:0000313" key="1">
    <source>
        <dbReference type="EMBL" id="KKR33425.1"/>
    </source>
</evidence>
<comment type="caution">
    <text evidence="1">The sequence shown here is derived from an EMBL/GenBank/DDBJ whole genome shotgun (WGS) entry which is preliminary data.</text>
</comment>